<proteinExistence type="inferred from homology"/>
<dbReference type="EC" id="4.2.1.108" evidence="3"/>
<dbReference type="EMBL" id="CP003117">
    <property type="protein sequence ID" value="AET64824.1"/>
    <property type="molecule type" value="Genomic_DNA"/>
</dbReference>
<dbReference type="KEGG" id="mhi:Mhar_1460"/>
<dbReference type="GeneID" id="12510629"/>
<dbReference type="InterPro" id="IPR011051">
    <property type="entry name" value="RmlC_Cupin_sf"/>
</dbReference>
<evidence type="ECO:0000256" key="4">
    <source>
        <dbReference type="ARBA" id="ARBA00019707"/>
    </source>
</evidence>
<dbReference type="HAMAP" id="MF_01255">
    <property type="entry name" value="Ectoine_synth"/>
    <property type="match status" value="1"/>
</dbReference>
<dbReference type="UniPathway" id="UPA00067">
    <property type="reaction ID" value="UER00123"/>
</dbReference>
<accession>G7WNY3</accession>
<evidence type="ECO:0000256" key="5">
    <source>
        <dbReference type="ARBA" id="ARBA00023239"/>
    </source>
</evidence>
<comment type="catalytic activity">
    <reaction evidence="7">
        <text>(2S)-4-acetamido-2-aminobutanoate = L-ectoine + H2O</text>
        <dbReference type="Rhea" id="RHEA:17281"/>
        <dbReference type="ChEBI" id="CHEBI:15377"/>
        <dbReference type="ChEBI" id="CHEBI:58515"/>
        <dbReference type="ChEBI" id="CHEBI:58929"/>
        <dbReference type="EC" id="4.2.1.108"/>
    </reaction>
</comment>
<keyword evidence="9" id="KW-1185">Reference proteome</keyword>
<reference evidence="8 9" key="1">
    <citation type="journal article" date="2012" name="PLoS ONE">
        <title>The genome characteristics and predicted function of methyl-group oxidation pathway in the obligate aceticlastic methanogens, Methanosaeta spp.</title>
        <authorList>
            <person name="Zhu J."/>
            <person name="Zheng H."/>
            <person name="Ai G."/>
            <person name="Zhang G."/>
            <person name="Liu D."/>
            <person name="Liu X."/>
            <person name="Dong X."/>
        </authorList>
    </citation>
    <scope>NUCLEOTIDE SEQUENCE [LARGE SCALE GENOMIC DNA]</scope>
    <source>
        <strain evidence="8 9">6Ac</strain>
    </source>
</reference>
<dbReference type="Pfam" id="PF06339">
    <property type="entry name" value="Ectoine_synth"/>
    <property type="match status" value="2"/>
</dbReference>
<dbReference type="STRING" id="1110509.Mhar_1460"/>
<dbReference type="CDD" id="cd06978">
    <property type="entry name" value="cupin_EctC"/>
    <property type="match status" value="1"/>
</dbReference>
<evidence type="ECO:0000256" key="7">
    <source>
        <dbReference type="ARBA" id="ARBA00048714"/>
    </source>
</evidence>
<protein>
    <recommendedName>
        <fullName evidence="4">L-ectoine synthase</fullName>
        <ecNumber evidence="3">4.2.1.108</ecNumber>
    </recommendedName>
    <alternativeName>
        <fullName evidence="6">N-acetyldiaminobutyrate dehydratase</fullName>
    </alternativeName>
</protein>
<dbReference type="OrthoDB" id="70295at2157"/>
<evidence type="ECO:0000256" key="6">
    <source>
        <dbReference type="ARBA" id="ARBA00033271"/>
    </source>
</evidence>
<dbReference type="Gene3D" id="2.60.120.10">
    <property type="entry name" value="Jelly Rolls"/>
    <property type="match status" value="1"/>
</dbReference>
<keyword evidence="5" id="KW-0456">Lyase</keyword>
<evidence type="ECO:0000313" key="8">
    <source>
        <dbReference type="EMBL" id="AET64824.1"/>
    </source>
</evidence>
<dbReference type="PANTHER" id="PTHR39289">
    <property type="match status" value="1"/>
</dbReference>
<name>G7WNY3_METH6</name>
<comment type="similarity">
    <text evidence="2">Belongs to the ectoine synthase family.</text>
</comment>
<dbReference type="RefSeq" id="WP_014587008.1">
    <property type="nucleotide sequence ID" value="NC_017527.1"/>
</dbReference>
<comment type="pathway">
    <text evidence="1">Amine and polyamine biosynthesis; ectoine biosynthesis; L-ectoine from L-aspartate 4-semialdehyde: step 3/3.</text>
</comment>
<dbReference type="PATRIC" id="fig|1110509.7.peg.1627"/>
<evidence type="ECO:0000313" key="9">
    <source>
        <dbReference type="Proteomes" id="UP000005877"/>
    </source>
</evidence>
<sequence>MIVRRLSEAERTGRRVVAANWESTRLLLKGDGMGFSFHITTIYPGTETLICYKNHLESVYCLEGEGEVEVLEGGEAREGFDLRRSDARGDGGGGAGGRVFKIAPGTIYALDRHDRHLLRAKTPLRLACVFNPPLRGREVHDEEGAYPLEAEEGAERWSGIQGM</sequence>
<dbReference type="HOGENOM" id="CLU_154525_0_0_2"/>
<evidence type="ECO:0000256" key="2">
    <source>
        <dbReference type="ARBA" id="ARBA00009637"/>
    </source>
</evidence>
<dbReference type="Proteomes" id="UP000005877">
    <property type="component" value="Chromosome"/>
</dbReference>
<dbReference type="GO" id="GO:0033990">
    <property type="term" value="F:ectoine synthase activity"/>
    <property type="evidence" value="ECO:0007669"/>
    <property type="project" value="UniProtKB-EC"/>
</dbReference>
<dbReference type="InterPro" id="IPR010462">
    <property type="entry name" value="Ectoine_synth"/>
</dbReference>
<organism evidence="8 9">
    <name type="scientific">Methanothrix harundinacea (strain 6Ac)</name>
    <name type="common">Methanosaeta harundinacea</name>
    <dbReference type="NCBI Taxonomy" id="1110509"/>
    <lineage>
        <taxon>Archaea</taxon>
        <taxon>Methanobacteriati</taxon>
        <taxon>Methanobacteriota</taxon>
        <taxon>Stenosarchaea group</taxon>
        <taxon>Methanomicrobia</taxon>
        <taxon>Methanotrichales</taxon>
        <taxon>Methanotrichaceae</taxon>
        <taxon>Methanothrix</taxon>
    </lineage>
</organism>
<evidence type="ECO:0000256" key="3">
    <source>
        <dbReference type="ARBA" id="ARBA00013192"/>
    </source>
</evidence>
<dbReference type="GO" id="GO:0019491">
    <property type="term" value="P:ectoine biosynthetic process"/>
    <property type="evidence" value="ECO:0007669"/>
    <property type="project" value="UniProtKB-UniPathway"/>
</dbReference>
<dbReference type="PANTHER" id="PTHR39289:SF1">
    <property type="entry name" value="L-ECTOINE SYNTHASE"/>
    <property type="match status" value="1"/>
</dbReference>
<dbReference type="SUPFAM" id="SSF51182">
    <property type="entry name" value="RmlC-like cupins"/>
    <property type="match status" value="1"/>
</dbReference>
<dbReference type="InterPro" id="IPR014710">
    <property type="entry name" value="RmlC-like_jellyroll"/>
</dbReference>
<dbReference type="AlphaFoldDB" id="G7WNY3"/>
<evidence type="ECO:0000256" key="1">
    <source>
        <dbReference type="ARBA" id="ARBA00005181"/>
    </source>
</evidence>
<gene>
    <name evidence="8" type="ordered locus">Mhar_1460</name>
</gene>